<evidence type="ECO:0000313" key="2">
    <source>
        <dbReference type="Proteomes" id="UP000242219"/>
    </source>
</evidence>
<dbReference type="AlphaFoldDB" id="A0A1V6LWY0"/>
<name>A0A1V6LWY0_9BACT</name>
<gene>
    <name evidence="1" type="ORF">BIY37_13090</name>
</gene>
<organism evidence="1 2">
    <name type="scientific">Candidatus Brocadia sapporoensis</name>
    <dbReference type="NCBI Taxonomy" id="392547"/>
    <lineage>
        <taxon>Bacteria</taxon>
        <taxon>Pseudomonadati</taxon>
        <taxon>Planctomycetota</taxon>
        <taxon>Candidatus Brocadiia</taxon>
        <taxon>Candidatus Brocadiales</taxon>
        <taxon>Candidatus Brocadiaceae</taxon>
        <taxon>Candidatus Brocadia</taxon>
    </lineage>
</organism>
<sequence>MFSGAKNIRIKISVRRENLKAREYDDFFAGIFWHTCNCVNGTHLHGSSWNSMKGRQHETS</sequence>
<dbReference type="Proteomes" id="UP000242219">
    <property type="component" value="Unassembled WGS sequence"/>
</dbReference>
<protein>
    <submittedName>
        <fullName evidence="1">Uncharacterized protein</fullName>
    </submittedName>
</protein>
<dbReference type="EMBL" id="MJUW02000122">
    <property type="protein sequence ID" value="OQD44637.1"/>
    <property type="molecule type" value="Genomic_DNA"/>
</dbReference>
<accession>A0A1V6LWY0</accession>
<reference evidence="1 2" key="1">
    <citation type="journal article" date="2016" name="Genome Announc.">
        <title>Draft Genome Sequence of the Anaerobic Ammonium-Oxidizing Bacterium 'Candidatus Brocadia sp. 40'.</title>
        <authorList>
            <person name="Ali M."/>
            <person name="Haroon M.F."/>
            <person name="Narita Y."/>
            <person name="Zhang L."/>
            <person name="Rangel Shaw D."/>
            <person name="Okabe S."/>
            <person name="Saikaly P.E."/>
        </authorList>
    </citation>
    <scope>NUCLEOTIDE SEQUENCE [LARGE SCALE GENOMIC DNA]</scope>
    <source>
        <strain evidence="1 2">40</strain>
    </source>
</reference>
<keyword evidence="2" id="KW-1185">Reference proteome</keyword>
<comment type="caution">
    <text evidence="1">The sequence shown here is derived from an EMBL/GenBank/DDBJ whole genome shotgun (WGS) entry which is preliminary data.</text>
</comment>
<evidence type="ECO:0000313" key="1">
    <source>
        <dbReference type="EMBL" id="OQD44637.1"/>
    </source>
</evidence>
<proteinExistence type="predicted"/>